<sequence>MPTRAITKSTAGIALSIKRTALTGAAAFGLPTRSVQQASEKNFWLSRSFPSLSTVLNLGTTVPVRRATDSETRADTRLPIIFGAAGAIGRDVGVFTGPEGGLAAQGAVVVAAPTPARDLTVVLKHRALTSLL</sequence>
<evidence type="ECO:0000313" key="2">
    <source>
        <dbReference type="Proteomes" id="UP001433268"/>
    </source>
</evidence>
<evidence type="ECO:0000313" key="1">
    <source>
        <dbReference type="EMBL" id="KAK8074494.1"/>
    </source>
</evidence>
<dbReference type="Proteomes" id="UP001433268">
    <property type="component" value="Unassembled WGS sequence"/>
</dbReference>
<keyword evidence="2" id="KW-1185">Reference proteome</keyword>
<protein>
    <submittedName>
        <fullName evidence="1">Uncharacterized protein</fullName>
    </submittedName>
</protein>
<dbReference type="GeneID" id="92046532"/>
<dbReference type="RefSeq" id="XP_066665434.1">
    <property type="nucleotide sequence ID" value="XM_066813472.1"/>
</dbReference>
<comment type="caution">
    <text evidence="1">The sequence shown here is derived from an EMBL/GenBank/DDBJ whole genome shotgun (WGS) entry which is preliminary data.</text>
</comment>
<name>A0ABR1VX73_9PEZI</name>
<accession>A0ABR1VX73</accession>
<proteinExistence type="predicted"/>
<organism evidence="1 2">
    <name type="scientific">Apiospora hydei</name>
    <dbReference type="NCBI Taxonomy" id="1337664"/>
    <lineage>
        <taxon>Eukaryota</taxon>
        <taxon>Fungi</taxon>
        <taxon>Dikarya</taxon>
        <taxon>Ascomycota</taxon>
        <taxon>Pezizomycotina</taxon>
        <taxon>Sordariomycetes</taxon>
        <taxon>Xylariomycetidae</taxon>
        <taxon>Amphisphaeriales</taxon>
        <taxon>Apiosporaceae</taxon>
        <taxon>Apiospora</taxon>
    </lineage>
</organism>
<gene>
    <name evidence="1" type="ORF">PG997_009157</name>
</gene>
<reference evidence="1 2" key="1">
    <citation type="submission" date="2023-01" db="EMBL/GenBank/DDBJ databases">
        <title>Analysis of 21 Apiospora genomes using comparative genomics revels a genus with tremendous synthesis potential of carbohydrate active enzymes and secondary metabolites.</title>
        <authorList>
            <person name="Sorensen T."/>
        </authorList>
    </citation>
    <scope>NUCLEOTIDE SEQUENCE [LARGE SCALE GENOMIC DNA]</scope>
    <source>
        <strain evidence="1 2">CBS 114990</strain>
    </source>
</reference>
<dbReference type="EMBL" id="JAQQWN010000007">
    <property type="protein sequence ID" value="KAK8074494.1"/>
    <property type="molecule type" value="Genomic_DNA"/>
</dbReference>